<evidence type="ECO:0000256" key="3">
    <source>
        <dbReference type="ARBA" id="ARBA00010052"/>
    </source>
</evidence>
<dbReference type="InterPro" id="IPR040255">
    <property type="entry name" value="Non-specific_endonuclease"/>
</dbReference>
<evidence type="ECO:0000259" key="17">
    <source>
        <dbReference type="SMART" id="SM00892"/>
    </source>
</evidence>
<dbReference type="GO" id="GO:0005634">
    <property type="term" value="C:nucleus"/>
    <property type="evidence" value="ECO:0007669"/>
    <property type="project" value="TreeGrafter"/>
</dbReference>
<evidence type="ECO:0000256" key="6">
    <source>
        <dbReference type="ARBA" id="ARBA00022759"/>
    </source>
</evidence>
<keyword evidence="15" id="KW-0732">Signal</keyword>
<gene>
    <name evidence="18" type="ORF">RUM43_010727</name>
</gene>
<dbReference type="Proteomes" id="UP001372834">
    <property type="component" value="Unassembled WGS sequence"/>
</dbReference>
<dbReference type="InterPro" id="IPR018524">
    <property type="entry name" value="DNA/RNA_endonuclease_AS"/>
</dbReference>
<dbReference type="PANTHER" id="PTHR13966:SF5">
    <property type="entry name" value="ENDONUCLEASE G, MITOCHONDRIAL"/>
    <property type="match status" value="1"/>
</dbReference>
<keyword evidence="8" id="KW-0460">Magnesium</keyword>
<evidence type="ECO:0000256" key="15">
    <source>
        <dbReference type="SAM" id="SignalP"/>
    </source>
</evidence>
<dbReference type="InterPro" id="IPR020821">
    <property type="entry name" value="ENPP1-3/EXOG-like_nuc-like"/>
</dbReference>
<evidence type="ECO:0000256" key="13">
    <source>
        <dbReference type="PIRSR" id="PIRSR640255-2"/>
    </source>
</evidence>
<dbReference type="AlphaFoldDB" id="A0AAN8P0S7"/>
<comment type="cofactor">
    <cofactor evidence="1 14">
        <name>Mg(2+)</name>
        <dbReference type="ChEBI" id="CHEBI:18420"/>
    </cofactor>
</comment>
<dbReference type="InterPro" id="IPR044925">
    <property type="entry name" value="His-Me_finger_sf"/>
</dbReference>
<evidence type="ECO:0000256" key="5">
    <source>
        <dbReference type="ARBA" id="ARBA00022723"/>
    </source>
</evidence>
<dbReference type="GO" id="GO:0004521">
    <property type="term" value="F:RNA endonuclease activity"/>
    <property type="evidence" value="ECO:0007669"/>
    <property type="project" value="TreeGrafter"/>
</dbReference>
<feature type="signal peptide" evidence="15">
    <location>
        <begin position="1"/>
        <end position="20"/>
    </location>
</feature>
<feature type="domain" description="DNA/RNA non-specific endonuclease/pyrophosphatase/phosphodiesterase" evidence="17">
    <location>
        <begin position="102"/>
        <end position="294"/>
    </location>
</feature>
<comment type="caution">
    <text evidence="18">The sequence shown here is derived from an EMBL/GenBank/DDBJ whole genome shotgun (WGS) entry which is preliminary data.</text>
</comment>
<feature type="chain" id="PRO_5042985977" description="Endonuclease" evidence="15">
    <location>
        <begin position="21"/>
        <end position="295"/>
    </location>
</feature>
<dbReference type="CDD" id="cd00091">
    <property type="entry name" value="NUC"/>
    <property type="match status" value="1"/>
</dbReference>
<keyword evidence="9" id="KW-0809">Transit peptide</keyword>
<dbReference type="FunFam" id="3.40.570.10:FF:000002">
    <property type="entry name" value="Endonuclease G, mitochondrial"/>
    <property type="match status" value="1"/>
</dbReference>
<dbReference type="SUPFAM" id="SSF54060">
    <property type="entry name" value="His-Me finger endonucleases"/>
    <property type="match status" value="1"/>
</dbReference>
<dbReference type="GO" id="GO:0003676">
    <property type="term" value="F:nucleic acid binding"/>
    <property type="evidence" value="ECO:0007669"/>
    <property type="project" value="InterPro"/>
</dbReference>
<dbReference type="GO" id="GO:0000014">
    <property type="term" value="F:single-stranded DNA endodeoxyribonuclease activity"/>
    <property type="evidence" value="ECO:0007669"/>
    <property type="project" value="TreeGrafter"/>
</dbReference>
<evidence type="ECO:0000256" key="12">
    <source>
        <dbReference type="PIRSR" id="PIRSR640255-1"/>
    </source>
</evidence>
<dbReference type="GO" id="GO:0006309">
    <property type="term" value="P:apoptotic DNA fragmentation"/>
    <property type="evidence" value="ECO:0007669"/>
    <property type="project" value="TreeGrafter"/>
</dbReference>
<evidence type="ECO:0000256" key="11">
    <source>
        <dbReference type="ARBA" id="ARBA00023157"/>
    </source>
</evidence>
<evidence type="ECO:0000313" key="19">
    <source>
        <dbReference type="Proteomes" id="UP001372834"/>
    </source>
</evidence>
<sequence>MSALWRFSILSGTAITAYLAGRYQSQYETSFESNDGPGVPVFPKIYAATPLIEDSKISVVSTQNIKDSDLAGQRDKNESIPVAVRVSQVMKFGFPSLDNVRSFEDFVLSYDKRNRVANWVFEHLTKDTVKYNDKVDRSKCDFFEDESIHPYFRSKNSDYKGSGFDRGHLAAAGNHKWNQKQCEQTFVLSNMAPQVGHGFNRDYWNKLEKHVRKLTKKYPNVYVCTGPLYLPKKEADGKTYVKYQVIGANTVAVPTHFYKIAVMEAPDATYEMEAYVMPNAVISDDTPLTNFQVYY</sequence>
<evidence type="ECO:0000256" key="7">
    <source>
        <dbReference type="ARBA" id="ARBA00022801"/>
    </source>
</evidence>
<protein>
    <recommendedName>
        <fullName evidence="14">Endonuclease</fullName>
        <ecNumber evidence="14">3.1.30.-</ecNumber>
    </recommendedName>
</protein>
<accession>A0AAN8P0S7</accession>
<dbReference type="Gene3D" id="3.40.570.10">
    <property type="entry name" value="Extracellular Endonuclease, subunit A"/>
    <property type="match status" value="1"/>
</dbReference>
<evidence type="ECO:0000256" key="8">
    <source>
        <dbReference type="ARBA" id="ARBA00022842"/>
    </source>
</evidence>
<keyword evidence="10" id="KW-0496">Mitochondrion</keyword>
<dbReference type="GO" id="GO:0005743">
    <property type="term" value="C:mitochondrial inner membrane"/>
    <property type="evidence" value="ECO:0007669"/>
    <property type="project" value="TreeGrafter"/>
</dbReference>
<dbReference type="EMBL" id="JAWJWE010000004">
    <property type="protein sequence ID" value="KAK6637053.1"/>
    <property type="molecule type" value="Genomic_DNA"/>
</dbReference>
<reference evidence="18 19" key="1">
    <citation type="submission" date="2023-10" db="EMBL/GenBank/DDBJ databases">
        <title>Genomes of two closely related lineages of the louse Polyplax serrata with different host specificities.</title>
        <authorList>
            <person name="Martinu J."/>
            <person name="Tarabai H."/>
            <person name="Stefka J."/>
            <person name="Hypsa V."/>
        </authorList>
    </citation>
    <scope>NUCLEOTIDE SEQUENCE [LARGE SCALE GENOMIC DNA]</scope>
    <source>
        <strain evidence="18">HR10_N</strain>
    </source>
</reference>
<evidence type="ECO:0000259" key="16">
    <source>
        <dbReference type="SMART" id="SM00477"/>
    </source>
</evidence>
<evidence type="ECO:0000256" key="10">
    <source>
        <dbReference type="ARBA" id="ARBA00023128"/>
    </source>
</evidence>
<dbReference type="Pfam" id="PF01223">
    <property type="entry name" value="Endonuclease_NS"/>
    <property type="match status" value="1"/>
</dbReference>
<keyword evidence="11" id="KW-1015">Disulfide bond</keyword>
<feature type="active site" description="Proton acceptor" evidence="12">
    <location>
        <position position="168"/>
    </location>
</feature>
<evidence type="ECO:0000256" key="2">
    <source>
        <dbReference type="ARBA" id="ARBA00004173"/>
    </source>
</evidence>
<name>A0AAN8P0S7_POLSC</name>
<dbReference type="PANTHER" id="PTHR13966">
    <property type="entry name" value="ENDONUCLEASE RELATED"/>
    <property type="match status" value="1"/>
</dbReference>
<feature type="binding site" evidence="13">
    <location>
        <position position="200"/>
    </location>
    <ligand>
        <name>Mg(2+)</name>
        <dbReference type="ChEBI" id="CHEBI:18420"/>
        <note>catalytic</note>
    </ligand>
</feature>
<dbReference type="InterPro" id="IPR044929">
    <property type="entry name" value="DNA/RNA_non-sp_Endonuclease_sf"/>
</dbReference>
<keyword evidence="6 14" id="KW-0255">Endonuclease</keyword>
<proteinExistence type="inferred from homology"/>
<keyword evidence="5 13" id="KW-0479">Metal-binding</keyword>
<comment type="subcellular location">
    <subcellularLocation>
        <location evidence="2">Mitochondrion</location>
    </subcellularLocation>
</comment>
<dbReference type="PROSITE" id="PS01070">
    <property type="entry name" value="NUCLEASE_NON_SPEC"/>
    <property type="match status" value="1"/>
</dbReference>
<evidence type="ECO:0000256" key="9">
    <source>
        <dbReference type="ARBA" id="ARBA00022946"/>
    </source>
</evidence>
<dbReference type="SMART" id="SM00892">
    <property type="entry name" value="Endonuclease_NS"/>
    <property type="match status" value="1"/>
</dbReference>
<evidence type="ECO:0000256" key="14">
    <source>
        <dbReference type="RuleBase" id="RU366055"/>
    </source>
</evidence>
<keyword evidence="7 14" id="KW-0378">Hydrolase</keyword>
<dbReference type="InterPro" id="IPR001604">
    <property type="entry name" value="Endo_G_ENPP1-like_dom"/>
</dbReference>
<dbReference type="SMART" id="SM00477">
    <property type="entry name" value="NUC"/>
    <property type="match status" value="1"/>
</dbReference>
<feature type="domain" description="ENPP1-3/EXOG-like endonuclease/phosphodiesterase" evidence="16">
    <location>
        <begin position="103"/>
        <end position="295"/>
    </location>
</feature>
<keyword evidence="4 14" id="KW-0540">Nuclease</keyword>
<evidence type="ECO:0000256" key="4">
    <source>
        <dbReference type="ARBA" id="ARBA00022722"/>
    </source>
</evidence>
<dbReference type="EC" id="3.1.30.-" evidence="14"/>
<comment type="similarity">
    <text evidence="3 14">Belongs to the DNA/RNA non-specific endonuclease family.</text>
</comment>
<organism evidence="18 19">
    <name type="scientific">Polyplax serrata</name>
    <name type="common">Common mouse louse</name>
    <dbReference type="NCBI Taxonomy" id="468196"/>
    <lineage>
        <taxon>Eukaryota</taxon>
        <taxon>Metazoa</taxon>
        <taxon>Ecdysozoa</taxon>
        <taxon>Arthropoda</taxon>
        <taxon>Hexapoda</taxon>
        <taxon>Insecta</taxon>
        <taxon>Pterygota</taxon>
        <taxon>Neoptera</taxon>
        <taxon>Paraneoptera</taxon>
        <taxon>Psocodea</taxon>
        <taxon>Troctomorpha</taxon>
        <taxon>Phthiraptera</taxon>
        <taxon>Anoplura</taxon>
        <taxon>Polyplacidae</taxon>
        <taxon>Polyplax</taxon>
    </lineage>
</organism>
<evidence type="ECO:0000313" key="18">
    <source>
        <dbReference type="EMBL" id="KAK6637053.1"/>
    </source>
</evidence>
<dbReference type="GO" id="GO:0046872">
    <property type="term" value="F:metal ion binding"/>
    <property type="evidence" value="ECO:0007669"/>
    <property type="project" value="UniProtKB-KW"/>
</dbReference>
<evidence type="ECO:0000256" key="1">
    <source>
        <dbReference type="ARBA" id="ARBA00001946"/>
    </source>
</evidence>